<reference evidence="3 4" key="1">
    <citation type="journal article" date="2014" name="Genome Announc.">
        <title>Draft Genome Sequences of Two Isolates of the Roseobacter Group, Sulfitobacter sp. Strains 3SOLIMAR09 and 1FIGIMAR09, from Harbors of Mallorca Island (Mediterranean Sea).</title>
        <authorList>
            <person name="Mas-Llado M."/>
            <person name="Pina-Villalonga J.M."/>
            <person name="Brunet-Galmes I."/>
            <person name="Nogales B."/>
            <person name="Bosch R."/>
        </authorList>
    </citation>
    <scope>NUCLEOTIDE SEQUENCE [LARGE SCALE GENOMIC DNA]</scope>
    <source>
        <strain evidence="3 4">1FIGIMAR09</strain>
    </source>
</reference>
<protein>
    <submittedName>
        <fullName evidence="3">Fumarylacetoacetate hydrolase</fullName>
    </submittedName>
</protein>
<accession>A0A061SVS8</accession>
<dbReference type="GO" id="GO:0018773">
    <property type="term" value="F:acetylpyruvate hydrolase activity"/>
    <property type="evidence" value="ECO:0007669"/>
    <property type="project" value="TreeGrafter"/>
</dbReference>
<dbReference type="GO" id="GO:0046872">
    <property type="term" value="F:metal ion binding"/>
    <property type="evidence" value="ECO:0007669"/>
    <property type="project" value="UniProtKB-KW"/>
</dbReference>
<gene>
    <name evidence="3" type="ORF">PM02_06555</name>
</gene>
<dbReference type="Gene3D" id="3.90.850.10">
    <property type="entry name" value="Fumarylacetoacetase-like, C-terminal domain"/>
    <property type="match status" value="1"/>
</dbReference>
<dbReference type="EMBL" id="JEMU01000004">
    <property type="protein sequence ID" value="KAJ03968.1"/>
    <property type="molecule type" value="Genomic_DNA"/>
</dbReference>
<keyword evidence="3" id="KW-0378">Hydrolase</keyword>
<dbReference type="Proteomes" id="UP000027337">
    <property type="component" value="Unassembled WGS sequence"/>
</dbReference>
<dbReference type="Pfam" id="PF01557">
    <property type="entry name" value="FAA_hydrolase"/>
    <property type="match status" value="1"/>
</dbReference>
<dbReference type="SUPFAM" id="SSF56529">
    <property type="entry name" value="FAH"/>
    <property type="match status" value="1"/>
</dbReference>
<dbReference type="STRING" id="83219.PM02_06555"/>
<feature type="domain" description="Fumarylacetoacetase-like C-terminal" evidence="2">
    <location>
        <begin position="28"/>
        <end position="228"/>
    </location>
</feature>
<dbReference type="eggNOG" id="COG0179">
    <property type="taxonomic scope" value="Bacteria"/>
</dbReference>
<sequence length="232" mass="24893">MPMYVINAPKQASLAVQGSSDRFPVRRIFCVGRNYEAHAREMGKDPTREAPFFFTKPADAAVDTPFTLPYPKLTEDLHHEIELVIALGKGGSNIAEADVMTHVWGAAVGLDMTRRDLQGEAKKMGRPWDWGKAFDNSAPISAIKPIADVPSVETGRIWLSVNGELRQDADLSDLIWSVRETVAILSRAMTLAPGDLIMTGTPAGVGAVVPGDVITGGVDGIGTLEVTIGDRA</sequence>
<evidence type="ECO:0000259" key="2">
    <source>
        <dbReference type="Pfam" id="PF01557"/>
    </source>
</evidence>
<name>A0A061SVS8_9RHOB</name>
<dbReference type="PANTHER" id="PTHR11820:SF90">
    <property type="entry name" value="FLUTATHIONE S-TRANSFERASE"/>
    <property type="match status" value="1"/>
</dbReference>
<comment type="caution">
    <text evidence="3">The sequence shown here is derived from an EMBL/GenBank/DDBJ whole genome shotgun (WGS) entry which is preliminary data.</text>
</comment>
<dbReference type="InterPro" id="IPR036663">
    <property type="entry name" value="Fumarylacetoacetase_C_sf"/>
</dbReference>
<evidence type="ECO:0000313" key="3">
    <source>
        <dbReference type="EMBL" id="KAJ03968.1"/>
    </source>
</evidence>
<evidence type="ECO:0000256" key="1">
    <source>
        <dbReference type="ARBA" id="ARBA00022723"/>
    </source>
</evidence>
<dbReference type="InterPro" id="IPR011234">
    <property type="entry name" value="Fumarylacetoacetase-like_C"/>
</dbReference>
<keyword evidence="1" id="KW-0479">Metal-binding</keyword>
<evidence type="ECO:0000313" key="4">
    <source>
        <dbReference type="Proteomes" id="UP000027337"/>
    </source>
</evidence>
<proteinExistence type="predicted"/>
<keyword evidence="4" id="KW-1185">Reference proteome</keyword>
<organism evidence="3 4">
    <name type="scientific">Sulfitobacter mediterraneus</name>
    <dbReference type="NCBI Taxonomy" id="83219"/>
    <lineage>
        <taxon>Bacteria</taxon>
        <taxon>Pseudomonadati</taxon>
        <taxon>Pseudomonadota</taxon>
        <taxon>Alphaproteobacteria</taxon>
        <taxon>Rhodobacterales</taxon>
        <taxon>Roseobacteraceae</taxon>
        <taxon>Sulfitobacter</taxon>
    </lineage>
</organism>
<dbReference type="PANTHER" id="PTHR11820">
    <property type="entry name" value="ACYLPYRUVASE"/>
    <property type="match status" value="1"/>
</dbReference>
<dbReference type="AlphaFoldDB" id="A0A061SVS8"/>